<dbReference type="EMBL" id="AZHA01000054">
    <property type="protein sequence ID" value="OAA34427.1"/>
    <property type="molecule type" value="Genomic_DNA"/>
</dbReference>
<keyword evidence="1" id="KW-1133">Transmembrane helix</keyword>
<dbReference type="AlphaFoldDB" id="A0A166W7J5"/>
<sequence length="231" mass="26281">MEQFDAEVDAIENGVICVLGILLYIAIIHQRWRHLKTKPSGEKWYCHISLVFLSIFVIGSILCSSWFGIARSRDSPARVPSVIWKAIMVLCLIGSKLHVFNQALRPQTLIAYYACISILSVIWVGFSVWQKRYPALWAFPDWIYLTCAAAFFMQWIRTCKQAWSRRRCLMLGLMNALAGTLTAALGIFSVLIVTPPFLFDEQCFIILLELALMVVYAEKQLRAAKAEGIKL</sequence>
<feature type="transmembrane region" description="Helical" evidence="1">
    <location>
        <begin position="199"/>
        <end position="217"/>
    </location>
</feature>
<gene>
    <name evidence="2" type="ORF">BBO_09196</name>
</gene>
<keyword evidence="1" id="KW-0472">Membrane</keyword>
<evidence type="ECO:0000313" key="2">
    <source>
        <dbReference type="EMBL" id="OAA34427.1"/>
    </source>
</evidence>
<feature type="transmembrane region" description="Helical" evidence="1">
    <location>
        <begin position="168"/>
        <end position="193"/>
    </location>
</feature>
<protein>
    <submittedName>
        <fullName evidence="2">Uncharacterized protein</fullName>
    </submittedName>
</protein>
<evidence type="ECO:0000256" key="1">
    <source>
        <dbReference type="SAM" id="Phobius"/>
    </source>
</evidence>
<keyword evidence="3" id="KW-1185">Reference proteome</keyword>
<feature type="transmembrane region" description="Helical" evidence="1">
    <location>
        <begin position="135"/>
        <end position="156"/>
    </location>
</feature>
<name>A0A166W7J5_9HYPO</name>
<feature type="transmembrane region" description="Helical" evidence="1">
    <location>
        <begin position="44"/>
        <end position="69"/>
    </location>
</feature>
<feature type="transmembrane region" description="Helical" evidence="1">
    <location>
        <begin position="13"/>
        <end position="32"/>
    </location>
</feature>
<reference evidence="2 3" key="1">
    <citation type="journal article" date="2016" name="Genome Biol. Evol.">
        <title>Divergent and convergent evolution of fungal pathogenicity.</title>
        <authorList>
            <person name="Shang Y."/>
            <person name="Xiao G."/>
            <person name="Zheng P."/>
            <person name="Cen K."/>
            <person name="Zhan S."/>
            <person name="Wang C."/>
        </authorList>
    </citation>
    <scope>NUCLEOTIDE SEQUENCE [LARGE SCALE GENOMIC DNA]</scope>
    <source>
        <strain evidence="2 3">RCEF 3172</strain>
    </source>
</reference>
<comment type="caution">
    <text evidence="2">The sequence shown here is derived from an EMBL/GenBank/DDBJ whole genome shotgun (WGS) entry which is preliminary data.</text>
</comment>
<feature type="transmembrane region" description="Helical" evidence="1">
    <location>
        <begin position="81"/>
        <end position="99"/>
    </location>
</feature>
<proteinExistence type="predicted"/>
<feature type="transmembrane region" description="Helical" evidence="1">
    <location>
        <begin position="111"/>
        <end position="129"/>
    </location>
</feature>
<keyword evidence="1" id="KW-0812">Transmembrane</keyword>
<accession>A0A166W7J5</accession>
<organism evidence="2 3">
    <name type="scientific">Beauveria brongniartii RCEF 3172</name>
    <dbReference type="NCBI Taxonomy" id="1081107"/>
    <lineage>
        <taxon>Eukaryota</taxon>
        <taxon>Fungi</taxon>
        <taxon>Dikarya</taxon>
        <taxon>Ascomycota</taxon>
        <taxon>Pezizomycotina</taxon>
        <taxon>Sordariomycetes</taxon>
        <taxon>Hypocreomycetidae</taxon>
        <taxon>Hypocreales</taxon>
        <taxon>Cordycipitaceae</taxon>
        <taxon>Beauveria</taxon>
        <taxon>Beauveria brongniartii</taxon>
    </lineage>
</organism>
<dbReference type="Proteomes" id="UP000076863">
    <property type="component" value="Unassembled WGS sequence"/>
</dbReference>
<evidence type="ECO:0000313" key="3">
    <source>
        <dbReference type="Proteomes" id="UP000076863"/>
    </source>
</evidence>